<reference evidence="7 8" key="1">
    <citation type="journal article" date="2015" name="Genome Announc.">
        <title>Expanding the biotechnology potential of lactobacilli through comparative genomics of 213 strains and associated genera.</title>
        <authorList>
            <person name="Sun Z."/>
            <person name="Harris H.M."/>
            <person name="McCann A."/>
            <person name="Guo C."/>
            <person name="Argimon S."/>
            <person name="Zhang W."/>
            <person name="Yang X."/>
            <person name="Jeffery I.B."/>
            <person name="Cooney J.C."/>
            <person name="Kagawa T.F."/>
            <person name="Liu W."/>
            <person name="Song Y."/>
            <person name="Salvetti E."/>
            <person name="Wrobel A."/>
            <person name="Rasinkangas P."/>
            <person name="Parkhill J."/>
            <person name="Rea M.C."/>
            <person name="O'Sullivan O."/>
            <person name="Ritari J."/>
            <person name="Douillard F.P."/>
            <person name="Paul Ross R."/>
            <person name="Yang R."/>
            <person name="Briner A.E."/>
            <person name="Felis G.E."/>
            <person name="de Vos W.M."/>
            <person name="Barrangou R."/>
            <person name="Klaenhammer T.R."/>
            <person name="Caufield P.W."/>
            <person name="Cui Y."/>
            <person name="Zhang H."/>
            <person name="O'Toole P.W."/>
        </authorList>
    </citation>
    <scope>NUCLEOTIDE SEQUENCE [LARGE SCALE GENOMIC DNA]</scope>
    <source>
        <strain evidence="7 8">DSM 20605</strain>
    </source>
</reference>
<keyword evidence="4" id="KW-0788">Thiol protease</keyword>
<keyword evidence="3" id="KW-0378">Hydrolase</keyword>
<dbReference type="PANTHER" id="PTHR39178:SF1">
    <property type="entry name" value="RIBOSOMAL-PROCESSING CYSTEINE PROTEASE PRP"/>
    <property type="match status" value="1"/>
</dbReference>
<evidence type="ECO:0000256" key="5">
    <source>
        <dbReference type="ARBA" id="ARBA00044503"/>
    </source>
</evidence>
<comment type="similarity">
    <text evidence="5">Belongs to the Prp family.</text>
</comment>
<dbReference type="AlphaFoldDB" id="A0A0R2C5S3"/>
<evidence type="ECO:0000256" key="6">
    <source>
        <dbReference type="ARBA" id="ARBA00044538"/>
    </source>
</evidence>
<dbReference type="Gene3D" id="3.30.70.1490">
    <property type="entry name" value="Cysteine protease Prp"/>
    <property type="match status" value="1"/>
</dbReference>
<protein>
    <recommendedName>
        <fullName evidence="6">Ribosomal processing cysteine protease Prp</fullName>
    </recommendedName>
</protein>
<evidence type="ECO:0000313" key="8">
    <source>
        <dbReference type="Proteomes" id="UP000051576"/>
    </source>
</evidence>
<dbReference type="InterPro" id="IPR007422">
    <property type="entry name" value="Peptidase_Prp"/>
</dbReference>
<evidence type="ECO:0000256" key="4">
    <source>
        <dbReference type="ARBA" id="ARBA00022807"/>
    </source>
</evidence>
<dbReference type="OrthoDB" id="48998at2"/>
<dbReference type="eggNOG" id="COG2868">
    <property type="taxonomic scope" value="Bacteria"/>
</dbReference>
<evidence type="ECO:0000256" key="1">
    <source>
        <dbReference type="ARBA" id="ARBA00022517"/>
    </source>
</evidence>
<dbReference type="EMBL" id="AYYX01000046">
    <property type="protein sequence ID" value="KRM86517.1"/>
    <property type="molecule type" value="Genomic_DNA"/>
</dbReference>
<dbReference type="SUPFAM" id="SSF118010">
    <property type="entry name" value="TM1457-like"/>
    <property type="match status" value="1"/>
</dbReference>
<organism evidence="7 8">
    <name type="scientific">Liquorilactobacillus vini DSM 20605</name>
    <dbReference type="NCBI Taxonomy" id="1133569"/>
    <lineage>
        <taxon>Bacteria</taxon>
        <taxon>Bacillati</taxon>
        <taxon>Bacillota</taxon>
        <taxon>Bacilli</taxon>
        <taxon>Lactobacillales</taxon>
        <taxon>Lactobacillaceae</taxon>
        <taxon>Liquorilactobacillus</taxon>
    </lineage>
</organism>
<proteinExistence type="inferred from homology"/>
<keyword evidence="8" id="KW-1185">Reference proteome</keyword>
<comment type="caution">
    <text evidence="7">The sequence shown here is derived from an EMBL/GenBank/DDBJ whole genome shotgun (WGS) entry which is preliminary data.</text>
</comment>
<dbReference type="PATRIC" id="fig|1133569.4.peg.1646"/>
<dbReference type="RefSeq" id="WP_010579703.1">
    <property type="nucleotide sequence ID" value="NZ_AHYZ01000031.1"/>
</dbReference>
<dbReference type="PANTHER" id="PTHR39178">
    <property type="entry name" value="HYPOTHETICAL RIBOSOME-ASSOCIATED PROTEIN"/>
    <property type="match status" value="1"/>
</dbReference>
<evidence type="ECO:0000256" key="3">
    <source>
        <dbReference type="ARBA" id="ARBA00022801"/>
    </source>
</evidence>
<dbReference type="CDD" id="cd16332">
    <property type="entry name" value="Prp-like"/>
    <property type="match status" value="1"/>
</dbReference>
<accession>A0A0R2C5S3</accession>
<dbReference type="GO" id="GO:0006508">
    <property type="term" value="P:proteolysis"/>
    <property type="evidence" value="ECO:0007669"/>
    <property type="project" value="UniProtKB-KW"/>
</dbReference>
<keyword evidence="1" id="KW-0690">Ribosome biogenesis</keyword>
<evidence type="ECO:0000313" key="7">
    <source>
        <dbReference type="EMBL" id="KRM86517.1"/>
    </source>
</evidence>
<name>A0A0R2C5S3_9LACO</name>
<dbReference type="GO" id="GO:0042254">
    <property type="term" value="P:ribosome biogenesis"/>
    <property type="evidence" value="ECO:0007669"/>
    <property type="project" value="UniProtKB-KW"/>
</dbReference>
<sequence>MIKASFKYQGQEINGFVLSGHAGSGIYGEDIVCAAVSALAINTVNSLQRLVNAHLKVQQDETNGGYLDVTVVESDQAAVQLLLASLRLGLLDIAASYKKYLQVN</sequence>
<dbReference type="Pfam" id="PF04327">
    <property type="entry name" value="Peptidase_Prp"/>
    <property type="match status" value="1"/>
</dbReference>
<dbReference type="InterPro" id="IPR036764">
    <property type="entry name" value="Peptidase_Prp_sf"/>
</dbReference>
<dbReference type="GO" id="GO:0008234">
    <property type="term" value="F:cysteine-type peptidase activity"/>
    <property type="evidence" value="ECO:0007669"/>
    <property type="project" value="UniProtKB-KW"/>
</dbReference>
<dbReference type="STRING" id="1133569.FD21_GL001502"/>
<keyword evidence="2" id="KW-0645">Protease</keyword>
<evidence type="ECO:0000256" key="2">
    <source>
        <dbReference type="ARBA" id="ARBA00022670"/>
    </source>
</evidence>
<gene>
    <name evidence="7" type="ORF">FD21_GL001502</name>
</gene>
<dbReference type="Proteomes" id="UP000051576">
    <property type="component" value="Unassembled WGS sequence"/>
</dbReference>